<gene>
    <name evidence="1" type="ORF">AAG570_013491</name>
</gene>
<proteinExistence type="predicted"/>
<sequence length="183" mass="19806">MASKRRNMFYKNKDKVILSAIPYRYGGFKKGRFCGCIFAGGGGAPVRHPLLSGVGAAKQSAGPVFELSPEGESRPAVSEVRVVLPQAAKNYSRLYIALSAMFADNKLNTAEDGDLSQGVQIKELKTGDDGKSSLFNECLYQRRSHFLFKSSAKAPRDSLVNVQAKRTQLAGGLGKLVKCDGWA</sequence>
<evidence type="ECO:0000313" key="2">
    <source>
        <dbReference type="Proteomes" id="UP001558652"/>
    </source>
</evidence>
<evidence type="ECO:0000313" key="1">
    <source>
        <dbReference type="EMBL" id="KAL1128957.1"/>
    </source>
</evidence>
<protein>
    <submittedName>
        <fullName evidence="1">Uncharacterized protein</fullName>
    </submittedName>
</protein>
<accession>A0ABD0YCH7</accession>
<name>A0ABD0YCH7_9HEMI</name>
<dbReference type="EMBL" id="JBFDAA010000009">
    <property type="protein sequence ID" value="KAL1128957.1"/>
    <property type="molecule type" value="Genomic_DNA"/>
</dbReference>
<comment type="caution">
    <text evidence="1">The sequence shown here is derived from an EMBL/GenBank/DDBJ whole genome shotgun (WGS) entry which is preliminary data.</text>
</comment>
<keyword evidence="2" id="KW-1185">Reference proteome</keyword>
<organism evidence="1 2">
    <name type="scientific">Ranatra chinensis</name>
    <dbReference type="NCBI Taxonomy" id="642074"/>
    <lineage>
        <taxon>Eukaryota</taxon>
        <taxon>Metazoa</taxon>
        <taxon>Ecdysozoa</taxon>
        <taxon>Arthropoda</taxon>
        <taxon>Hexapoda</taxon>
        <taxon>Insecta</taxon>
        <taxon>Pterygota</taxon>
        <taxon>Neoptera</taxon>
        <taxon>Paraneoptera</taxon>
        <taxon>Hemiptera</taxon>
        <taxon>Heteroptera</taxon>
        <taxon>Panheteroptera</taxon>
        <taxon>Nepomorpha</taxon>
        <taxon>Nepidae</taxon>
        <taxon>Ranatrinae</taxon>
        <taxon>Ranatra</taxon>
    </lineage>
</organism>
<reference evidence="1 2" key="1">
    <citation type="submission" date="2024-07" db="EMBL/GenBank/DDBJ databases">
        <title>Chromosome-level genome assembly of the water stick insect Ranatra chinensis (Heteroptera: Nepidae).</title>
        <authorList>
            <person name="Liu X."/>
        </authorList>
    </citation>
    <scope>NUCLEOTIDE SEQUENCE [LARGE SCALE GENOMIC DNA]</scope>
    <source>
        <strain evidence="1">Cailab_2021Rc</strain>
        <tissue evidence="1">Muscle</tissue>
    </source>
</reference>
<dbReference type="AlphaFoldDB" id="A0ABD0YCH7"/>
<dbReference type="Proteomes" id="UP001558652">
    <property type="component" value="Unassembled WGS sequence"/>
</dbReference>